<dbReference type="Gene3D" id="1.25.40.10">
    <property type="entry name" value="Tetratricopeptide repeat domain"/>
    <property type="match status" value="1"/>
</dbReference>
<reference evidence="5" key="1">
    <citation type="journal article" date="2021" name="G3 (Bethesda)">
        <title>Genomic diversity, chromosomal rearrangements, and interspecies hybridization in the ogataea polymorpha species complex.</title>
        <authorList>
            <person name="Hanson S.J."/>
            <person name="Cinneide E.O."/>
            <person name="Salzberg L.I."/>
            <person name="Wolfe K.H."/>
            <person name="McGowan J."/>
            <person name="Fitzpatrick D.A."/>
            <person name="Matlin K."/>
        </authorList>
    </citation>
    <scope>NUCLEOTIDE SEQUENCE</scope>
    <source>
        <strain evidence="5">83-405-1</strain>
    </source>
</reference>
<gene>
    <name evidence="5" type="ORF">KL933_002747</name>
</gene>
<organism evidence="5 6">
    <name type="scientific">Ogataea haglerorum</name>
    <dbReference type="NCBI Taxonomy" id="1937702"/>
    <lineage>
        <taxon>Eukaryota</taxon>
        <taxon>Fungi</taxon>
        <taxon>Dikarya</taxon>
        <taxon>Ascomycota</taxon>
        <taxon>Saccharomycotina</taxon>
        <taxon>Pichiomycetes</taxon>
        <taxon>Pichiales</taxon>
        <taxon>Pichiaceae</taxon>
        <taxon>Ogataea</taxon>
    </lineage>
</organism>
<protein>
    <recommendedName>
        <fullName evidence="3">Mitochondrial 15S rRNA processing factor CCM1</fullName>
    </recommendedName>
</protein>
<dbReference type="GO" id="GO:0003729">
    <property type="term" value="F:mRNA binding"/>
    <property type="evidence" value="ECO:0007669"/>
    <property type="project" value="TreeGrafter"/>
</dbReference>
<evidence type="ECO:0000313" key="6">
    <source>
        <dbReference type="Proteomes" id="UP000738402"/>
    </source>
</evidence>
<evidence type="ECO:0000313" key="5">
    <source>
        <dbReference type="EMBL" id="KAG7727038.1"/>
    </source>
</evidence>
<comment type="subcellular location">
    <subcellularLocation>
        <location evidence="1">Mitochondrion</location>
    </subcellularLocation>
</comment>
<keyword evidence="2" id="KW-0677">Repeat</keyword>
<sequence>MLKNHVRSSLFRWRKGCRTFTRLNKLHPALELQFSNTEKTSRKSLDETKVIEALRLLTPRDLVQDIQYSNFRKARPIKHYPLPPPKNLEASSINRYTRALVEANYQYSLQAENYIDQTLQDLISTGVLDLETYNCILEYYVRKVNYGCAGMIKKRMDEDYVEPDIRTYNLLLQLYLKFDKTSTRSVLGLFEKMREAKMEPNLSSLYFVYSNLKQMDHLLLEDMMVMKVPLDSINTVIVRNMCRSGVPPKLILQFLEDQKIHSGIPVKNAMIEAYLKLEPASVFEYIDHASQSDAFKGNTKTVKLFVSHYCTKGEPYFGLSYGKYLAEKFRLTNTEEIYVTMLSHHLNVVLSPKQWILLARYYYHKAKKLVPAKLKNQISSKSLQLDSNTDFNEEFTKHELQVFRNIDSVFRWKGAPIMKLSDNTLEYQRLVEEYFMKTN</sequence>
<dbReference type="EMBL" id="JAHLUH010000007">
    <property type="protein sequence ID" value="KAG7727038.1"/>
    <property type="molecule type" value="Genomic_DNA"/>
</dbReference>
<proteinExistence type="predicted"/>
<dbReference type="PANTHER" id="PTHR47933:SF11">
    <property type="entry name" value="PENTATRICOPEPTIDE REPEAT-CONTAINING PROTEIN 2"/>
    <property type="match status" value="1"/>
</dbReference>
<evidence type="ECO:0000256" key="3">
    <source>
        <dbReference type="ARBA" id="ARBA00044527"/>
    </source>
</evidence>
<accession>A0AAN6I063</accession>
<feature type="repeat" description="PPR" evidence="4">
    <location>
        <begin position="164"/>
        <end position="200"/>
    </location>
</feature>
<dbReference type="Pfam" id="PF13812">
    <property type="entry name" value="PPR_3"/>
    <property type="match status" value="1"/>
</dbReference>
<dbReference type="InterPro" id="IPR011990">
    <property type="entry name" value="TPR-like_helical_dom_sf"/>
</dbReference>
<dbReference type="GO" id="GO:0005739">
    <property type="term" value="C:mitochondrion"/>
    <property type="evidence" value="ECO:0007669"/>
    <property type="project" value="UniProtKB-SubCell"/>
</dbReference>
<dbReference type="InterPro" id="IPR002885">
    <property type="entry name" value="PPR_rpt"/>
</dbReference>
<name>A0AAN6I063_9ASCO</name>
<dbReference type="InterPro" id="IPR051240">
    <property type="entry name" value="Mito_RNA-Proc/Resp"/>
</dbReference>
<dbReference type="AlphaFoldDB" id="A0AAN6I063"/>
<comment type="caution">
    <text evidence="5">The sequence shown here is derived from an EMBL/GenBank/DDBJ whole genome shotgun (WGS) entry which is preliminary data.</text>
</comment>
<evidence type="ECO:0000256" key="4">
    <source>
        <dbReference type="PROSITE-ProRule" id="PRU00708"/>
    </source>
</evidence>
<dbReference type="PROSITE" id="PS51375">
    <property type="entry name" value="PPR"/>
    <property type="match status" value="1"/>
</dbReference>
<dbReference type="Proteomes" id="UP000738402">
    <property type="component" value="Unassembled WGS sequence"/>
</dbReference>
<evidence type="ECO:0000256" key="2">
    <source>
        <dbReference type="ARBA" id="ARBA00022737"/>
    </source>
</evidence>
<dbReference type="PANTHER" id="PTHR47933">
    <property type="entry name" value="PENTATRICOPEPTIDE REPEAT-CONTAINING PROTEIN 1, MITOCHONDRIAL"/>
    <property type="match status" value="1"/>
</dbReference>
<evidence type="ECO:0000256" key="1">
    <source>
        <dbReference type="ARBA" id="ARBA00004173"/>
    </source>
</evidence>